<protein>
    <submittedName>
        <fullName evidence="1">Uncharacterized protein</fullName>
    </submittedName>
</protein>
<accession>D3BL21</accession>
<name>D3BL21_HETP5</name>
<keyword evidence="2" id="KW-1185">Reference proteome</keyword>
<dbReference type="InterPro" id="IPR008455">
    <property type="entry name" value="HssA/B-related"/>
</dbReference>
<dbReference type="InParanoid" id="D3BL21"/>
<reference evidence="1 2" key="1">
    <citation type="journal article" date="2011" name="Genome Res.">
        <title>Phylogeny-wide analysis of social amoeba genomes highlights ancient origins for complex intercellular communication.</title>
        <authorList>
            <person name="Heidel A.J."/>
            <person name="Lawal H.M."/>
            <person name="Felder M."/>
            <person name="Schilde C."/>
            <person name="Helps N.R."/>
            <person name="Tunggal B."/>
            <person name="Rivero F."/>
            <person name="John U."/>
            <person name="Schleicher M."/>
            <person name="Eichinger L."/>
            <person name="Platzer M."/>
            <person name="Noegel A.A."/>
            <person name="Schaap P."/>
            <person name="Gloeckner G."/>
        </authorList>
    </citation>
    <scope>NUCLEOTIDE SEQUENCE [LARGE SCALE GENOMIC DNA]</scope>
    <source>
        <strain evidence="2">ATCC 26659 / Pp 5 / PN500</strain>
    </source>
</reference>
<comment type="caution">
    <text evidence="1">The sequence shown here is derived from an EMBL/GenBank/DDBJ whole genome shotgun (WGS) entry which is preliminary data.</text>
</comment>
<dbReference type="EMBL" id="ADBJ01000039">
    <property type="protein sequence ID" value="EFA77755.1"/>
    <property type="molecule type" value="Genomic_DNA"/>
</dbReference>
<dbReference type="Pfam" id="PF05710">
    <property type="entry name" value="Coiled"/>
    <property type="match status" value="1"/>
</dbReference>
<gene>
    <name evidence="1" type="ORF">PPL_09253</name>
</gene>
<dbReference type="GeneID" id="31364728"/>
<proteinExistence type="predicted"/>
<dbReference type="AlphaFoldDB" id="D3BL21"/>
<evidence type="ECO:0000313" key="2">
    <source>
        <dbReference type="Proteomes" id="UP000001396"/>
    </source>
</evidence>
<dbReference type="RefSeq" id="XP_020429883.1">
    <property type="nucleotide sequence ID" value="XM_020580050.1"/>
</dbReference>
<dbReference type="Proteomes" id="UP000001396">
    <property type="component" value="Unassembled WGS sequence"/>
</dbReference>
<organism evidence="1 2">
    <name type="scientific">Heterostelium pallidum (strain ATCC 26659 / Pp 5 / PN500)</name>
    <name type="common">Cellular slime mold</name>
    <name type="synonym">Polysphondylium pallidum</name>
    <dbReference type="NCBI Taxonomy" id="670386"/>
    <lineage>
        <taxon>Eukaryota</taxon>
        <taxon>Amoebozoa</taxon>
        <taxon>Evosea</taxon>
        <taxon>Eumycetozoa</taxon>
        <taxon>Dictyostelia</taxon>
        <taxon>Acytosteliales</taxon>
        <taxon>Acytosteliaceae</taxon>
        <taxon>Heterostelium</taxon>
    </lineage>
</organism>
<evidence type="ECO:0000313" key="1">
    <source>
        <dbReference type="EMBL" id="EFA77755.1"/>
    </source>
</evidence>
<sequence>MTLISSITKLGSVQNNSMIKSQIGGVSGVNSTQSLNSVACNPGNDVDVHVLLCANILGINIYANVNVDLFFRYCSNASEFFWNHSKVFR</sequence>